<keyword evidence="3" id="KW-1185">Reference proteome</keyword>
<reference evidence="2 3" key="1">
    <citation type="submission" date="2015-04" db="EMBL/GenBank/DDBJ databases">
        <title>Whole genome shotgun sequence of Sphingomonas changbaiensis NBRC 104936.</title>
        <authorList>
            <person name="Katano-Makiyama Y."/>
            <person name="Hosoyama A."/>
            <person name="Hashimoto M."/>
            <person name="Noguchi M."/>
            <person name="Tsuchikane K."/>
            <person name="Ohji S."/>
            <person name="Yamazoe A."/>
            <person name="Ichikawa N."/>
            <person name="Kimura A."/>
            <person name="Fujita N."/>
        </authorList>
    </citation>
    <scope>NUCLEOTIDE SEQUENCE [LARGE SCALE GENOMIC DNA]</scope>
    <source>
        <strain evidence="2 3">NBRC 104936</strain>
    </source>
</reference>
<feature type="chain" id="PRO_5002429380" description="YD repeat-containing protein" evidence="1">
    <location>
        <begin position="29"/>
        <end position="94"/>
    </location>
</feature>
<evidence type="ECO:0000256" key="1">
    <source>
        <dbReference type="SAM" id="SignalP"/>
    </source>
</evidence>
<dbReference type="Proteomes" id="UP000033202">
    <property type="component" value="Unassembled WGS sequence"/>
</dbReference>
<dbReference type="InterPro" id="IPR031325">
    <property type="entry name" value="RHS_repeat"/>
</dbReference>
<proteinExistence type="predicted"/>
<evidence type="ECO:0008006" key="4">
    <source>
        <dbReference type="Google" id="ProtNLM"/>
    </source>
</evidence>
<dbReference type="AlphaFoldDB" id="A0A0E9MS64"/>
<dbReference type="Gene3D" id="2.180.10.10">
    <property type="entry name" value="RHS repeat-associated core"/>
    <property type="match status" value="1"/>
</dbReference>
<dbReference type="NCBIfam" id="TIGR01643">
    <property type="entry name" value="YD_repeat_2x"/>
    <property type="match status" value="1"/>
</dbReference>
<dbReference type="EMBL" id="BBWU01000049">
    <property type="protein sequence ID" value="GAO40617.1"/>
    <property type="molecule type" value="Genomic_DNA"/>
</dbReference>
<dbReference type="InterPro" id="IPR006530">
    <property type="entry name" value="YD"/>
</dbReference>
<accession>A0A0E9MS64</accession>
<organism evidence="2 3">
    <name type="scientific">Sphingomonas changbaiensis NBRC 104936</name>
    <dbReference type="NCBI Taxonomy" id="1219043"/>
    <lineage>
        <taxon>Bacteria</taxon>
        <taxon>Pseudomonadati</taxon>
        <taxon>Pseudomonadota</taxon>
        <taxon>Alphaproteobacteria</taxon>
        <taxon>Sphingomonadales</taxon>
        <taxon>Sphingomonadaceae</taxon>
        <taxon>Sphingomonas</taxon>
    </lineage>
</organism>
<name>A0A0E9MS64_9SPHN</name>
<dbReference type="RefSeq" id="WP_245612275.1">
    <property type="nucleotide sequence ID" value="NZ_BBWU01000049.1"/>
</dbReference>
<feature type="signal peptide" evidence="1">
    <location>
        <begin position="1"/>
        <end position="28"/>
    </location>
</feature>
<sequence length="94" mass="9989">MMNRNFSRRFAMLAGPSAIAWASAAAGAETVTYSYDAQGRLVTAVHSGTVNNNVQATYSFDAADNRTNLTITNAFSRVVVVPLNGLTVIPIPDP</sequence>
<dbReference type="Pfam" id="PF05593">
    <property type="entry name" value="RHS_repeat"/>
    <property type="match status" value="1"/>
</dbReference>
<evidence type="ECO:0000313" key="3">
    <source>
        <dbReference type="Proteomes" id="UP000033202"/>
    </source>
</evidence>
<evidence type="ECO:0000313" key="2">
    <source>
        <dbReference type="EMBL" id="GAO40617.1"/>
    </source>
</evidence>
<keyword evidence="1" id="KW-0732">Signal</keyword>
<gene>
    <name evidence="2" type="ORF">SCH01S_49_00310</name>
</gene>
<protein>
    <recommendedName>
        <fullName evidence="4">YD repeat-containing protein</fullName>
    </recommendedName>
</protein>
<comment type="caution">
    <text evidence="2">The sequence shown here is derived from an EMBL/GenBank/DDBJ whole genome shotgun (WGS) entry which is preliminary data.</text>
</comment>